<keyword evidence="9" id="KW-0812">Transmembrane</keyword>
<comment type="subcellular location">
    <subcellularLocation>
        <location evidence="1">Secreted</location>
    </subcellularLocation>
</comment>
<evidence type="ECO:0000256" key="7">
    <source>
        <dbReference type="ARBA" id="ARBA00023157"/>
    </source>
</evidence>
<dbReference type="Proteomes" id="UP000694421">
    <property type="component" value="Unplaced"/>
</dbReference>
<keyword evidence="9" id="KW-1133">Transmembrane helix</keyword>
<dbReference type="GO" id="GO:0016787">
    <property type="term" value="F:hydrolase activity"/>
    <property type="evidence" value="ECO:0007669"/>
    <property type="project" value="UniProtKB-KW"/>
</dbReference>
<dbReference type="PANTHER" id="PTHR11437:SF10">
    <property type="entry name" value="ANGIOGENIN-RELATED"/>
    <property type="match status" value="1"/>
</dbReference>
<proteinExistence type="inferred from homology"/>
<reference evidence="11" key="2">
    <citation type="submission" date="2025-09" db="UniProtKB">
        <authorList>
            <consortium name="Ensembl"/>
        </authorList>
    </citation>
    <scope>IDENTIFICATION</scope>
</reference>
<evidence type="ECO:0000313" key="11">
    <source>
        <dbReference type="Ensembl" id="ENSSMRP00000001618.1"/>
    </source>
</evidence>
<evidence type="ECO:0000256" key="9">
    <source>
        <dbReference type="SAM" id="Phobius"/>
    </source>
</evidence>
<dbReference type="PANTHER" id="PTHR11437">
    <property type="entry name" value="RIBONUCLEASE"/>
    <property type="match status" value="1"/>
</dbReference>
<keyword evidence="6 8" id="KW-0378">Hydrolase</keyword>
<evidence type="ECO:0000256" key="5">
    <source>
        <dbReference type="ARBA" id="ARBA00022759"/>
    </source>
</evidence>
<feature type="domain" description="Ribonuclease A-domain" evidence="10">
    <location>
        <begin position="41"/>
        <end position="154"/>
    </location>
</feature>
<feature type="transmembrane region" description="Helical" evidence="9">
    <location>
        <begin position="24"/>
        <end position="40"/>
    </location>
</feature>
<dbReference type="PROSITE" id="PS00127">
    <property type="entry name" value="RNASE_PANCREATIC"/>
    <property type="match status" value="1"/>
</dbReference>
<keyword evidence="4 8" id="KW-0540">Nuclease</keyword>
<evidence type="ECO:0000256" key="1">
    <source>
        <dbReference type="ARBA" id="ARBA00004613"/>
    </source>
</evidence>
<keyword evidence="5 8" id="KW-0255">Endonuclease</keyword>
<dbReference type="GO" id="GO:0004540">
    <property type="term" value="F:RNA nuclease activity"/>
    <property type="evidence" value="ECO:0007669"/>
    <property type="project" value="TreeGrafter"/>
</dbReference>
<protein>
    <recommendedName>
        <fullName evidence="10">Ribonuclease A-domain domain-containing protein</fullName>
    </recommendedName>
</protein>
<dbReference type="GeneTree" id="ENSGT00940000166697"/>
<organism evidence="11 12">
    <name type="scientific">Salvator merianae</name>
    <name type="common">Argentine black and white tegu</name>
    <name type="synonym">Tupinambis merianae</name>
    <dbReference type="NCBI Taxonomy" id="96440"/>
    <lineage>
        <taxon>Eukaryota</taxon>
        <taxon>Metazoa</taxon>
        <taxon>Chordata</taxon>
        <taxon>Craniata</taxon>
        <taxon>Vertebrata</taxon>
        <taxon>Euteleostomi</taxon>
        <taxon>Lepidosauria</taxon>
        <taxon>Squamata</taxon>
        <taxon>Bifurcata</taxon>
        <taxon>Unidentata</taxon>
        <taxon>Episquamata</taxon>
        <taxon>Laterata</taxon>
        <taxon>Teiioidea</taxon>
        <taxon>Teiidae</taxon>
        <taxon>Salvator</taxon>
    </lineage>
</organism>
<reference evidence="11" key="1">
    <citation type="submission" date="2025-08" db="UniProtKB">
        <authorList>
            <consortium name="Ensembl"/>
        </authorList>
    </citation>
    <scope>IDENTIFICATION</scope>
</reference>
<dbReference type="CDD" id="cd06265">
    <property type="entry name" value="RNase_A_canonical"/>
    <property type="match status" value="1"/>
</dbReference>
<keyword evidence="3" id="KW-0964">Secreted</keyword>
<dbReference type="InterPro" id="IPR001427">
    <property type="entry name" value="RNaseA"/>
</dbReference>
<dbReference type="GO" id="GO:0005576">
    <property type="term" value="C:extracellular region"/>
    <property type="evidence" value="ECO:0007669"/>
    <property type="project" value="UniProtKB-SubCell"/>
</dbReference>
<comment type="similarity">
    <text evidence="2 8">Belongs to the pancreatic ribonuclease family.</text>
</comment>
<dbReference type="Pfam" id="PF00074">
    <property type="entry name" value="RnaseA"/>
    <property type="match status" value="1"/>
</dbReference>
<dbReference type="GO" id="GO:0003676">
    <property type="term" value="F:nucleic acid binding"/>
    <property type="evidence" value="ECO:0007669"/>
    <property type="project" value="InterPro"/>
</dbReference>
<dbReference type="InterPro" id="IPR023412">
    <property type="entry name" value="RNaseA_domain"/>
</dbReference>
<keyword evidence="12" id="KW-1185">Reference proteome</keyword>
<dbReference type="OMA" id="FNVTTCR"/>
<dbReference type="PRINTS" id="PR00794">
    <property type="entry name" value="RIBONUCLEASE"/>
</dbReference>
<dbReference type="GO" id="GO:0004519">
    <property type="term" value="F:endonuclease activity"/>
    <property type="evidence" value="ECO:0007669"/>
    <property type="project" value="UniProtKB-KW"/>
</dbReference>
<keyword evidence="9" id="KW-0472">Membrane</keyword>
<evidence type="ECO:0000256" key="2">
    <source>
        <dbReference type="ARBA" id="ARBA00005600"/>
    </source>
</evidence>
<dbReference type="AlphaFoldDB" id="A0A8D0B2K1"/>
<dbReference type="SMART" id="SM00092">
    <property type="entry name" value="RNAse_Pc"/>
    <property type="match status" value="1"/>
</dbReference>
<accession>A0A8D0B2K1</accession>
<sequence>MYITCQTLSFDTTATMVPKDTYRLFLYLTILLGVLLMQSCEGQNWGAFRNKHIDYPKTEAPNVNAYCNLMIQQRGLNEGKCKPTNTFINESPSTVQQVCTKTSNGYRISADKFPVVECRNRGRWPDCNYVGKPRTGQLRLLCRDNLPIHYGGLA</sequence>
<evidence type="ECO:0000259" key="10">
    <source>
        <dbReference type="SMART" id="SM00092"/>
    </source>
</evidence>
<evidence type="ECO:0000256" key="8">
    <source>
        <dbReference type="RuleBase" id="RU000651"/>
    </source>
</evidence>
<dbReference type="Ensembl" id="ENSSMRT00000001944.1">
    <property type="protein sequence ID" value="ENSSMRP00000001618.1"/>
    <property type="gene ID" value="ENSSMRG00000001411.1"/>
</dbReference>
<dbReference type="SUPFAM" id="SSF54076">
    <property type="entry name" value="RNase A-like"/>
    <property type="match status" value="1"/>
</dbReference>
<evidence type="ECO:0000256" key="4">
    <source>
        <dbReference type="ARBA" id="ARBA00022722"/>
    </source>
</evidence>
<dbReference type="InterPro" id="IPR023411">
    <property type="entry name" value="RNaseA_AS"/>
</dbReference>
<evidence type="ECO:0000256" key="6">
    <source>
        <dbReference type="ARBA" id="ARBA00022801"/>
    </source>
</evidence>
<name>A0A8D0B2K1_SALMN</name>
<dbReference type="InterPro" id="IPR036816">
    <property type="entry name" value="RNaseA-like_dom_sf"/>
</dbReference>
<evidence type="ECO:0000313" key="12">
    <source>
        <dbReference type="Proteomes" id="UP000694421"/>
    </source>
</evidence>
<dbReference type="GO" id="GO:0050830">
    <property type="term" value="P:defense response to Gram-positive bacterium"/>
    <property type="evidence" value="ECO:0007669"/>
    <property type="project" value="TreeGrafter"/>
</dbReference>
<keyword evidence="7" id="KW-1015">Disulfide bond</keyword>
<dbReference type="Gene3D" id="3.10.130.10">
    <property type="entry name" value="Ribonuclease A-like domain"/>
    <property type="match status" value="1"/>
</dbReference>
<evidence type="ECO:0000256" key="3">
    <source>
        <dbReference type="ARBA" id="ARBA00022525"/>
    </source>
</evidence>